<dbReference type="GO" id="GO:0006513">
    <property type="term" value="P:protein monoubiquitination"/>
    <property type="evidence" value="ECO:0007669"/>
    <property type="project" value="TreeGrafter"/>
</dbReference>
<dbReference type="Pfam" id="PF09765">
    <property type="entry name" value="FANCL_d1"/>
    <property type="match status" value="1"/>
</dbReference>
<protein>
    <submittedName>
        <fullName evidence="4">FA complementation group L</fullName>
    </submittedName>
</protein>
<evidence type="ECO:0000256" key="1">
    <source>
        <dbReference type="SAM" id="MobiDB-lite"/>
    </source>
</evidence>
<feature type="transmembrane region" description="Helical" evidence="2">
    <location>
        <begin position="129"/>
        <end position="147"/>
    </location>
</feature>
<dbReference type="GO" id="GO:0061630">
    <property type="term" value="F:ubiquitin protein ligase activity"/>
    <property type="evidence" value="ECO:0007669"/>
    <property type="project" value="TreeGrafter"/>
</dbReference>
<dbReference type="PANTHER" id="PTHR13206:SF0">
    <property type="entry name" value="E3 UBIQUITIN-PROTEIN LIGASE FANCL"/>
    <property type="match status" value="1"/>
</dbReference>
<dbReference type="AlphaFoldDB" id="A0A452UYC1"/>
<dbReference type="InterPro" id="IPR026848">
    <property type="entry name" value="Fancl"/>
</dbReference>
<keyword evidence="2" id="KW-0472">Membrane</keyword>
<feature type="domain" description="Fanconi anemia complex subunit FancL WD-repeat containing" evidence="3">
    <location>
        <begin position="70"/>
        <end position="130"/>
    </location>
</feature>
<sequence length="148" mass="16844">MCGARPADKPLAAPRTANHGGDGSEPVAPVPAASASEPGENRVRRIHFGSVSTGCLYLPFYHLLLVYFFSKGCDFHLRVVLPEDLQMKNARLLCSWQLRAILNGYHQIVQQRMQHSPDLLSFMMELKMILVRIRFLMLLPYFLFSYFS</sequence>
<keyword evidence="2" id="KW-0812">Transmembrane</keyword>
<dbReference type="InterPro" id="IPR019162">
    <property type="entry name" value="FancL_WD-rpt_cont_dom"/>
</dbReference>
<dbReference type="PANTHER" id="PTHR13206">
    <property type="entry name" value="UBIQUITIN LIGASE PROTEIN PHF9 FANCONI ANEMIA GROUP L PROTEIN"/>
    <property type="match status" value="1"/>
</dbReference>
<proteinExistence type="predicted"/>
<evidence type="ECO:0000313" key="4">
    <source>
        <dbReference type="Ensembl" id="ENSUMAP00000026126"/>
    </source>
</evidence>
<dbReference type="CDD" id="cd23786">
    <property type="entry name" value="ELF_FANCL"/>
    <property type="match status" value="1"/>
</dbReference>
<keyword evidence="2" id="KW-1133">Transmembrane helix</keyword>
<feature type="transmembrane region" description="Helical" evidence="2">
    <location>
        <begin position="46"/>
        <end position="69"/>
    </location>
</feature>
<feature type="compositionally biased region" description="Low complexity" evidence="1">
    <location>
        <begin position="24"/>
        <end position="38"/>
    </location>
</feature>
<accession>A0A452UYC1</accession>
<evidence type="ECO:0000256" key="2">
    <source>
        <dbReference type="SAM" id="Phobius"/>
    </source>
</evidence>
<reference evidence="4" key="1">
    <citation type="submission" date="2019-03" db="UniProtKB">
        <authorList>
            <consortium name="Ensembl"/>
        </authorList>
    </citation>
    <scope>IDENTIFICATION</scope>
</reference>
<name>A0A452UYC1_URSMA</name>
<dbReference type="GO" id="GO:0043240">
    <property type="term" value="C:Fanconi anaemia nuclear complex"/>
    <property type="evidence" value="ECO:0007669"/>
    <property type="project" value="InterPro"/>
</dbReference>
<organism evidence="4">
    <name type="scientific">Ursus maritimus</name>
    <name type="common">Polar bear</name>
    <name type="synonym">Thalarctos maritimus</name>
    <dbReference type="NCBI Taxonomy" id="29073"/>
    <lineage>
        <taxon>Eukaryota</taxon>
        <taxon>Metazoa</taxon>
        <taxon>Chordata</taxon>
        <taxon>Craniata</taxon>
        <taxon>Vertebrata</taxon>
        <taxon>Euteleostomi</taxon>
        <taxon>Mammalia</taxon>
        <taxon>Eutheria</taxon>
        <taxon>Laurasiatheria</taxon>
        <taxon>Carnivora</taxon>
        <taxon>Caniformia</taxon>
        <taxon>Ursidae</taxon>
        <taxon>Ursus</taxon>
    </lineage>
</organism>
<dbReference type="GO" id="GO:0036297">
    <property type="term" value="P:interstrand cross-link repair"/>
    <property type="evidence" value="ECO:0007669"/>
    <property type="project" value="InterPro"/>
</dbReference>
<dbReference type="GeneTree" id="ENSGT00390000005537"/>
<feature type="region of interest" description="Disordered" evidence="1">
    <location>
        <begin position="1"/>
        <end position="38"/>
    </location>
</feature>
<evidence type="ECO:0000259" key="3">
    <source>
        <dbReference type="Pfam" id="PF09765"/>
    </source>
</evidence>
<dbReference type="Ensembl" id="ENSUMAT00000030928.1">
    <property type="protein sequence ID" value="ENSUMAP00000026126.1"/>
    <property type="gene ID" value="ENSUMAG00000018951.1"/>
</dbReference>
<gene>
    <name evidence="4" type="primary">FANCL</name>
</gene>